<evidence type="ECO:0000256" key="1">
    <source>
        <dbReference type="ARBA" id="ARBA00022723"/>
    </source>
</evidence>
<dbReference type="Pfam" id="PF05485">
    <property type="entry name" value="THAP"/>
    <property type="match status" value="1"/>
</dbReference>
<accession>A0AAV1N051</accession>
<dbReference type="AlphaFoldDB" id="A0AAV1N051"/>
<evidence type="ECO:0000313" key="6">
    <source>
        <dbReference type="EMBL" id="CAK6952021.1"/>
    </source>
</evidence>
<keyword evidence="1" id="KW-0479">Metal-binding</keyword>
<evidence type="ECO:0000256" key="2">
    <source>
        <dbReference type="ARBA" id="ARBA00022771"/>
    </source>
</evidence>
<keyword evidence="4" id="KW-0238">DNA-binding</keyword>
<protein>
    <submittedName>
        <fullName evidence="6">Uncharacterized protein LOC115008145 isoform X1</fullName>
    </submittedName>
</protein>
<evidence type="ECO:0000259" key="5">
    <source>
        <dbReference type="Pfam" id="PF05485"/>
    </source>
</evidence>
<keyword evidence="2" id="KW-0863">Zinc-finger</keyword>
<dbReference type="GO" id="GO:0003677">
    <property type="term" value="F:DNA binding"/>
    <property type="evidence" value="ECO:0007669"/>
    <property type="project" value="UniProtKB-KW"/>
</dbReference>
<name>A0AAV1N051_SCOSC</name>
<organism evidence="6 7">
    <name type="scientific">Scomber scombrus</name>
    <name type="common">Atlantic mackerel</name>
    <name type="synonym">Scomber vernalis</name>
    <dbReference type="NCBI Taxonomy" id="13677"/>
    <lineage>
        <taxon>Eukaryota</taxon>
        <taxon>Metazoa</taxon>
        <taxon>Chordata</taxon>
        <taxon>Craniata</taxon>
        <taxon>Vertebrata</taxon>
        <taxon>Euteleostomi</taxon>
        <taxon>Actinopterygii</taxon>
        <taxon>Neopterygii</taxon>
        <taxon>Teleostei</taxon>
        <taxon>Neoteleostei</taxon>
        <taxon>Acanthomorphata</taxon>
        <taxon>Pelagiaria</taxon>
        <taxon>Scombriformes</taxon>
        <taxon>Scombridae</taxon>
        <taxon>Scomber</taxon>
    </lineage>
</organism>
<feature type="domain" description="THAP-type" evidence="5">
    <location>
        <begin position="8"/>
        <end position="85"/>
    </location>
</feature>
<comment type="caution">
    <text evidence="6">The sequence shown here is derived from an EMBL/GenBank/DDBJ whole genome shotgun (WGS) entry which is preliminary data.</text>
</comment>
<gene>
    <name evidence="6" type="ORF">FSCOSCO3_A006382</name>
</gene>
<evidence type="ECO:0000313" key="7">
    <source>
        <dbReference type="Proteomes" id="UP001314229"/>
    </source>
</evidence>
<dbReference type="Proteomes" id="UP001314229">
    <property type="component" value="Unassembled WGS sequence"/>
</dbReference>
<keyword evidence="7" id="KW-1185">Reference proteome</keyword>
<dbReference type="GO" id="GO:0008270">
    <property type="term" value="F:zinc ion binding"/>
    <property type="evidence" value="ECO:0007669"/>
    <property type="project" value="UniProtKB-KW"/>
</dbReference>
<reference evidence="6 7" key="1">
    <citation type="submission" date="2024-01" db="EMBL/GenBank/DDBJ databases">
        <authorList>
            <person name="Alioto T."/>
            <person name="Alioto T."/>
            <person name="Gomez Garrido J."/>
        </authorList>
    </citation>
    <scope>NUCLEOTIDE SEQUENCE [LARGE SCALE GENOMIC DNA]</scope>
</reference>
<sequence>MLQNYRKSREERVSMSYHRLPTDVEQCEGRLRAIEKPNAPTSVLRNLWVCSLHFAAEDCNRGMQSEVIGGTIKKLQKTSAVLSLFGNDTGHSEGEALEKQG</sequence>
<dbReference type="InterPro" id="IPR006612">
    <property type="entry name" value="THAP_Znf"/>
</dbReference>
<dbReference type="EMBL" id="CAWUFR010000008">
    <property type="protein sequence ID" value="CAK6952021.1"/>
    <property type="molecule type" value="Genomic_DNA"/>
</dbReference>
<keyword evidence="3" id="KW-0862">Zinc</keyword>
<evidence type="ECO:0000256" key="4">
    <source>
        <dbReference type="ARBA" id="ARBA00023125"/>
    </source>
</evidence>
<evidence type="ECO:0000256" key="3">
    <source>
        <dbReference type="ARBA" id="ARBA00022833"/>
    </source>
</evidence>
<proteinExistence type="predicted"/>